<comment type="catalytic activity">
    <reaction evidence="12">
        <text>1D-myo-inositol hexakisphosphate + H2O = 1D-myo-inositol 1,2,4,5,6-pentakisphosphate + phosphate</text>
        <dbReference type="Rhea" id="RHEA:16989"/>
        <dbReference type="ChEBI" id="CHEBI:15377"/>
        <dbReference type="ChEBI" id="CHEBI:43474"/>
        <dbReference type="ChEBI" id="CHEBI:57798"/>
        <dbReference type="ChEBI" id="CHEBI:58130"/>
        <dbReference type="EC" id="3.1.3.62"/>
    </reaction>
    <physiologicalReaction direction="left-to-right" evidence="12">
        <dbReference type="Rhea" id="RHEA:16990"/>
    </physiologicalReaction>
</comment>
<evidence type="ECO:0000256" key="11">
    <source>
        <dbReference type="ARBA" id="ARBA00043671"/>
    </source>
</evidence>
<keyword evidence="8" id="KW-0472">Membrane</keyword>
<feature type="chain" id="PRO_5038692906" description="Multiple inositol polyphosphate phosphatase 1" evidence="14">
    <location>
        <begin position="20"/>
        <end position="741"/>
    </location>
</feature>
<dbReference type="EC" id="3.1.3.62" evidence="4"/>
<evidence type="ECO:0000256" key="3">
    <source>
        <dbReference type="ARBA" id="ARBA00012976"/>
    </source>
</evidence>
<dbReference type="Pfam" id="PF00328">
    <property type="entry name" value="His_Phos_2"/>
    <property type="match status" value="1"/>
</dbReference>
<evidence type="ECO:0000256" key="14">
    <source>
        <dbReference type="SAM" id="SignalP"/>
    </source>
</evidence>
<evidence type="ECO:0000256" key="8">
    <source>
        <dbReference type="ARBA" id="ARBA00023136"/>
    </source>
</evidence>
<dbReference type="InterPro" id="IPR000560">
    <property type="entry name" value="His_Pase_clade-2"/>
</dbReference>
<evidence type="ECO:0000256" key="12">
    <source>
        <dbReference type="ARBA" id="ARBA00043691"/>
    </source>
</evidence>
<dbReference type="Proteomes" id="UP000823619">
    <property type="component" value="Unassembled WGS sequence"/>
</dbReference>
<comment type="similarity">
    <text evidence="2">Belongs to the histidine acid phosphatase family. MINPP1 subfamily.</text>
</comment>
<evidence type="ECO:0000256" key="13">
    <source>
        <dbReference type="ARBA" id="ARBA00043832"/>
    </source>
</evidence>
<name>A0A9D9EFV5_9BACT</name>
<dbReference type="SUPFAM" id="SSF53254">
    <property type="entry name" value="Phosphoglycerate mutase-like"/>
    <property type="match status" value="1"/>
</dbReference>
<dbReference type="InterPro" id="IPR029033">
    <property type="entry name" value="His_PPase_superfam"/>
</dbReference>
<proteinExistence type="inferred from homology"/>
<keyword evidence="6 14" id="KW-0732">Signal</keyword>
<feature type="signal peptide" evidence="14">
    <location>
        <begin position="1"/>
        <end position="19"/>
    </location>
</feature>
<comment type="subcellular location">
    <subcellularLocation>
        <location evidence="1">Membrane</location>
    </subcellularLocation>
</comment>
<gene>
    <name evidence="15" type="ORF">IAC23_01030</name>
</gene>
<dbReference type="EC" id="3.1.3.80" evidence="3"/>
<dbReference type="PANTHER" id="PTHR20963">
    <property type="entry name" value="MULTIPLE INOSITOL POLYPHOSPHATE PHOSPHATASE-RELATED"/>
    <property type="match status" value="1"/>
</dbReference>
<evidence type="ECO:0000313" key="16">
    <source>
        <dbReference type="Proteomes" id="UP000823619"/>
    </source>
</evidence>
<comment type="catalytic activity">
    <reaction evidence="10">
        <text>1D-myo-inositol 1,2,5,6-tetrakisphosphate + H2O = 1D-myo-inositol 1,2,6-trisphosphate + phosphate</text>
        <dbReference type="Rhea" id="RHEA:77119"/>
        <dbReference type="ChEBI" id="CHEBI:15377"/>
        <dbReference type="ChEBI" id="CHEBI:43474"/>
        <dbReference type="ChEBI" id="CHEBI:195535"/>
        <dbReference type="ChEBI" id="CHEBI:195537"/>
        <dbReference type="EC" id="3.1.3.62"/>
    </reaction>
    <physiologicalReaction direction="left-to-right" evidence="10">
        <dbReference type="Rhea" id="RHEA:77120"/>
    </physiologicalReaction>
</comment>
<dbReference type="Gene3D" id="3.40.50.1240">
    <property type="entry name" value="Phosphoglycerate mutase-like"/>
    <property type="match status" value="1"/>
</dbReference>
<dbReference type="PANTHER" id="PTHR20963:SF8">
    <property type="entry name" value="MULTIPLE INOSITOL POLYPHOSPHATE PHOSPHATASE 1"/>
    <property type="match status" value="1"/>
</dbReference>
<evidence type="ECO:0000256" key="6">
    <source>
        <dbReference type="ARBA" id="ARBA00022729"/>
    </source>
</evidence>
<evidence type="ECO:0000256" key="1">
    <source>
        <dbReference type="ARBA" id="ARBA00004370"/>
    </source>
</evidence>
<protein>
    <recommendedName>
        <fullName evidence="5">Multiple inositol polyphosphate phosphatase 1</fullName>
        <ecNumber evidence="4">3.1.3.62</ecNumber>
        <ecNumber evidence="3">3.1.3.80</ecNumber>
    </recommendedName>
    <alternativeName>
        <fullName evidence="9">2,3-bisphosphoglycerate 3-phosphatase</fullName>
    </alternativeName>
</protein>
<evidence type="ECO:0000256" key="7">
    <source>
        <dbReference type="ARBA" id="ARBA00022801"/>
    </source>
</evidence>
<accession>A0A9D9EFV5</accession>
<dbReference type="GO" id="GO:0034417">
    <property type="term" value="F:bisphosphoglycerate 3-phosphatase activity"/>
    <property type="evidence" value="ECO:0007669"/>
    <property type="project" value="UniProtKB-EC"/>
</dbReference>
<comment type="catalytic activity">
    <reaction evidence="13">
        <text>(2R)-2,3-bisphosphoglycerate + H2O = (2R)-2-phosphoglycerate + phosphate</text>
        <dbReference type="Rhea" id="RHEA:27381"/>
        <dbReference type="ChEBI" id="CHEBI:15377"/>
        <dbReference type="ChEBI" id="CHEBI:43474"/>
        <dbReference type="ChEBI" id="CHEBI:58248"/>
        <dbReference type="ChEBI" id="CHEBI:58289"/>
        <dbReference type="EC" id="3.1.3.80"/>
    </reaction>
    <physiologicalReaction direction="left-to-right" evidence="13">
        <dbReference type="Rhea" id="RHEA:27382"/>
    </physiologicalReaction>
</comment>
<evidence type="ECO:0000256" key="10">
    <source>
        <dbReference type="ARBA" id="ARBA00043668"/>
    </source>
</evidence>
<evidence type="ECO:0000256" key="2">
    <source>
        <dbReference type="ARBA" id="ARBA00008422"/>
    </source>
</evidence>
<dbReference type="GO" id="GO:0016020">
    <property type="term" value="C:membrane"/>
    <property type="evidence" value="ECO:0007669"/>
    <property type="project" value="UniProtKB-SubCell"/>
</dbReference>
<evidence type="ECO:0000313" key="15">
    <source>
        <dbReference type="EMBL" id="MBO8444264.1"/>
    </source>
</evidence>
<dbReference type="EMBL" id="JADIMO010000016">
    <property type="protein sequence ID" value="MBO8444264.1"/>
    <property type="molecule type" value="Genomic_DNA"/>
</dbReference>
<sequence length="741" mass="84854">MRKYILFTVLACMSVSAHAQLYVEPEKDVDCSVFIPKERRAGSQQGMDIYGGYVFCLEDGGHVNVYDFEKANPEPVYEFELASSCPDNHANNASFGIEVPEGSNFPLLYVSNGKVGSEIEWTCFVEGIIRRNGRMHSELLQTITLDIAGWKDAGYVPIFGAPSWMVDRERGDLWVFSARKRTTGKVTCHAWENQYVATKFRVPTVNEGKKVILGANDILDQVVFPFETWFTQAGCVHDGKIYYCFGVGKLDPLRPSRIRVYDTDTRSIAARYELQEEIPNEMEDLAISDGWLYVNTNTRPGTVPCIWRLSLPERKSEPSGPEEEIRQCPEKAGGIYYVCNMSEERPMDSPDGYSPFYINGFFRHEARHIDDNVTYPMIYEALETAYGTGNLTPFGEAVYDRLEPLKAELMYHEGDLTMRGYRQAVEMGQRMVDNYPEVFQESPYLKANSTNVPRVVSTMHAFVQGVTSRKPHLEWKEVSNSRSFLPELNPYGTACPGKQDIDTRMHSKTGEWYNKYCSFRNSKINPEDFLARIFKNTDVVKEKYDGYELEWRFWLMASVMQCLDRHVPLWDIFTSDEILAWAEVENYRYYLQKGPDPVNLGRGWGLGSRTLRHILEESAADIIAGRHGVNVNFGHDGTLMALMVNLHAGTWAESADKPEDVFDLWQYWNIPMGANLKFIFYRKDTSDDILVRIVLNGNDVELPFEAVSGKFYDWDMLYGHYIRHCDAVEQSLSETASLKLQ</sequence>
<evidence type="ECO:0000256" key="9">
    <source>
        <dbReference type="ARBA" id="ARBA00031642"/>
    </source>
</evidence>
<comment type="caution">
    <text evidence="15">The sequence shown here is derived from an EMBL/GenBank/DDBJ whole genome shotgun (WGS) entry which is preliminary data.</text>
</comment>
<dbReference type="CDD" id="cd07061">
    <property type="entry name" value="HP_HAP_like"/>
    <property type="match status" value="1"/>
</dbReference>
<organism evidence="15 16">
    <name type="scientific">Candidatus Cryptobacteroides merdavium</name>
    <dbReference type="NCBI Taxonomy" id="2840769"/>
    <lineage>
        <taxon>Bacteria</taxon>
        <taxon>Pseudomonadati</taxon>
        <taxon>Bacteroidota</taxon>
        <taxon>Bacteroidia</taxon>
        <taxon>Bacteroidales</taxon>
        <taxon>Candidatus Cryptobacteroides</taxon>
    </lineage>
</organism>
<comment type="catalytic activity">
    <reaction evidence="11">
        <text>1D-myo-inositol 1,2,4,5,6-pentakisphosphate + H2O = 1D-myo-inositol 1,2,5,6-tetrakisphosphate + phosphate</text>
        <dbReference type="Rhea" id="RHEA:77115"/>
        <dbReference type="ChEBI" id="CHEBI:15377"/>
        <dbReference type="ChEBI" id="CHEBI:43474"/>
        <dbReference type="ChEBI" id="CHEBI:57798"/>
        <dbReference type="ChEBI" id="CHEBI:195535"/>
        <dbReference type="EC" id="3.1.3.62"/>
    </reaction>
    <physiologicalReaction direction="left-to-right" evidence="11">
        <dbReference type="Rhea" id="RHEA:77116"/>
    </physiologicalReaction>
</comment>
<dbReference type="AlphaFoldDB" id="A0A9D9EFV5"/>
<keyword evidence="7" id="KW-0378">Hydrolase</keyword>
<reference evidence="15" key="2">
    <citation type="journal article" date="2021" name="PeerJ">
        <title>Extensive microbial diversity within the chicken gut microbiome revealed by metagenomics and culture.</title>
        <authorList>
            <person name="Gilroy R."/>
            <person name="Ravi A."/>
            <person name="Getino M."/>
            <person name="Pursley I."/>
            <person name="Horton D.L."/>
            <person name="Alikhan N.F."/>
            <person name="Baker D."/>
            <person name="Gharbi K."/>
            <person name="Hall N."/>
            <person name="Watson M."/>
            <person name="Adriaenssens E.M."/>
            <person name="Foster-Nyarko E."/>
            <person name="Jarju S."/>
            <person name="Secka A."/>
            <person name="Antonio M."/>
            <person name="Oren A."/>
            <person name="Chaudhuri R.R."/>
            <person name="La Ragione R."/>
            <person name="Hildebrand F."/>
            <person name="Pallen M.J."/>
        </authorList>
    </citation>
    <scope>NUCLEOTIDE SEQUENCE</scope>
    <source>
        <strain evidence="15">D5-748</strain>
    </source>
</reference>
<reference evidence="15" key="1">
    <citation type="submission" date="2020-10" db="EMBL/GenBank/DDBJ databases">
        <authorList>
            <person name="Gilroy R."/>
        </authorList>
    </citation>
    <scope>NUCLEOTIDE SEQUENCE</scope>
    <source>
        <strain evidence="15">D5-748</strain>
    </source>
</reference>
<evidence type="ECO:0000256" key="4">
    <source>
        <dbReference type="ARBA" id="ARBA00013040"/>
    </source>
</evidence>
<evidence type="ECO:0000256" key="5">
    <source>
        <dbReference type="ARBA" id="ARBA00018097"/>
    </source>
</evidence>